<organism evidence="6 7">
    <name type="scientific">Microbacterium aquimaris</name>
    <dbReference type="NCBI Taxonomy" id="459816"/>
    <lineage>
        <taxon>Bacteria</taxon>
        <taxon>Bacillati</taxon>
        <taxon>Actinomycetota</taxon>
        <taxon>Actinomycetes</taxon>
        <taxon>Micrococcales</taxon>
        <taxon>Microbacteriaceae</taxon>
        <taxon>Microbacterium</taxon>
    </lineage>
</organism>
<reference evidence="6 7" key="1">
    <citation type="submission" date="2023-10" db="EMBL/GenBank/DDBJ databases">
        <title>Microbacterium xanthum sp. nov., isolated from seaweed.</title>
        <authorList>
            <person name="Lee S.D."/>
        </authorList>
    </citation>
    <scope>NUCLEOTIDE SEQUENCE [LARGE SCALE GENOMIC DNA]</scope>
    <source>
        <strain evidence="6 7">KCTC 19124</strain>
    </source>
</reference>
<evidence type="ECO:0000313" key="7">
    <source>
        <dbReference type="Proteomes" id="UP001291912"/>
    </source>
</evidence>
<proteinExistence type="inferred from homology"/>
<dbReference type="PANTHER" id="PTHR35005:SF1">
    <property type="entry name" value="2-AMINO-5-FORMYLAMINO-6-RIBOSYLAMINOPYRIMIDIN-4(3H)-ONE 5'-MONOPHOSPHATE DEFORMYLASE"/>
    <property type="match status" value="1"/>
</dbReference>
<evidence type="ECO:0000313" key="6">
    <source>
        <dbReference type="EMBL" id="MDZ8161471.1"/>
    </source>
</evidence>
<comment type="similarity">
    <text evidence="5">Belongs to the creatininase superfamily.</text>
</comment>
<keyword evidence="4" id="KW-0862">Zinc</keyword>
<dbReference type="Pfam" id="PF02633">
    <property type="entry name" value="Creatininase"/>
    <property type="match status" value="1"/>
</dbReference>
<evidence type="ECO:0000256" key="2">
    <source>
        <dbReference type="ARBA" id="ARBA00022723"/>
    </source>
</evidence>
<dbReference type="Gene3D" id="3.40.50.10310">
    <property type="entry name" value="Creatininase"/>
    <property type="match status" value="1"/>
</dbReference>
<evidence type="ECO:0000256" key="1">
    <source>
        <dbReference type="ARBA" id="ARBA00001947"/>
    </source>
</evidence>
<keyword evidence="2" id="KW-0479">Metal-binding</keyword>
<protein>
    <submittedName>
        <fullName evidence="6">Creatininase family protein</fullName>
    </submittedName>
</protein>
<dbReference type="RefSeq" id="WP_194424084.1">
    <property type="nucleotide sequence ID" value="NZ_BAAAPT010000001.1"/>
</dbReference>
<name>A0ABU5N602_9MICO</name>
<dbReference type="Proteomes" id="UP001291912">
    <property type="component" value="Unassembled WGS sequence"/>
</dbReference>
<accession>A0ABU5N602</accession>
<comment type="caution">
    <text evidence="6">The sequence shown here is derived from an EMBL/GenBank/DDBJ whole genome shotgun (WGS) entry which is preliminary data.</text>
</comment>
<evidence type="ECO:0000256" key="3">
    <source>
        <dbReference type="ARBA" id="ARBA00022801"/>
    </source>
</evidence>
<comment type="cofactor">
    <cofactor evidence="1">
        <name>Zn(2+)</name>
        <dbReference type="ChEBI" id="CHEBI:29105"/>
    </cofactor>
</comment>
<keyword evidence="7" id="KW-1185">Reference proteome</keyword>
<gene>
    <name evidence="6" type="ORF">R2Q92_06435</name>
</gene>
<dbReference type="InterPro" id="IPR024087">
    <property type="entry name" value="Creatininase-like_sf"/>
</dbReference>
<sequence length="264" mass="27667">MTVPFTPASRAWADLSGPAITAATTDRSIAVVPIGAIEHHGPHLPLRTDALIAEAVATAAVDRVSEAGIDAWLLPTVAYAKSDEHYWAPGTLWVDGTTLLEQLVQIGAAIAQTPVRTVAWVNGHGGNVMLLGWLNRELRRRFGLRSFSMPSGAGAAGDGVDGPDEKGQGIHAGFGETSIVMHLAPHLVASEMPPRNVPEKIAGHSHIGFNGKPVMFGWTSDDFGPTGVIGDATGANAAHGKVLFDRGVDFVSEALAEIDGFEFA</sequence>
<evidence type="ECO:0000256" key="5">
    <source>
        <dbReference type="ARBA" id="ARBA00024029"/>
    </source>
</evidence>
<dbReference type="PANTHER" id="PTHR35005">
    <property type="entry name" value="3-DEHYDRO-SCYLLO-INOSOSE HYDROLASE"/>
    <property type="match status" value="1"/>
</dbReference>
<dbReference type="InterPro" id="IPR003785">
    <property type="entry name" value="Creatininase/forma_Hydrolase"/>
</dbReference>
<dbReference type="SUPFAM" id="SSF102215">
    <property type="entry name" value="Creatininase"/>
    <property type="match status" value="1"/>
</dbReference>
<keyword evidence="3" id="KW-0378">Hydrolase</keyword>
<evidence type="ECO:0000256" key="4">
    <source>
        <dbReference type="ARBA" id="ARBA00022833"/>
    </source>
</evidence>
<dbReference type="EMBL" id="JAWJYN010000001">
    <property type="protein sequence ID" value="MDZ8161471.1"/>
    <property type="molecule type" value="Genomic_DNA"/>
</dbReference>